<dbReference type="InterPro" id="IPR003770">
    <property type="entry name" value="MLTG-like"/>
</dbReference>
<keyword evidence="3 7" id="KW-1133">Transmembrane helix</keyword>
<comment type="function">
    <text evidence="7">Functions as a peptidoglycan terminase that cleaves nascent peptidoglycan strands endolytically to terminate their elongation.</text>
</comment>
<evidence type="ECO:0000256" key="2">
    <source>
        <dbReference type="ARBA" id="ARBA00022692"/>
    </source>
</evidence>
<dbReference type="Pfam" id="PF02618">
    <property type="entry name" value="YceG"/>
    <property type="match status" value="1"/>
</dbReference>
<feature type="compositionally biased region" description="Polar residues" evidence="8">
    <location>
        <begin position="56"/>
        <end position="65"/>
    </location>
</feature>
<dbReference type="Gene3D" id="3.30.1490.480">
    <property type="entry name" value="Endolytic murein transglycosylase"/>
    <property type="match status" value="1"/>
</dbReference>
<dbReference type="EMBL" id="JAEUAX010000001">
    <property type="protein sequence ID" value="MBW9108629.1"/>
    <property type="molecule type" value="Genomic_DNA"/>
</dbReference>
<evidence type="ECO:0000256" key="8">
    <source>
        <dbReference type="SAM" id="MobiDB-lite"/>
    </source>
</evidence>
<evidence type="ECO:0000256" key="5">
    <source>
        <dbReference type="ARBA" id="ARBA00023239"/>
    </source>
</evidence>
<proteinExistence type="inferred from homology"/>
<evidence type="ECO:0000256" key="1">
    <source>
        <dbReference type="ARBA" id="ARBA00022475"/>
    </source>
</evidence>
<keyword evidence="1 7" id="KW-1003">Cell membrane</keyword>
<dbReference type="PANTHER" id="PTHR30518:SF2">
    <property type="entry name" value="ENDOLYTIC MUREIN TRANSGLYCOSYLASE"/>
    <property type="match status" value="1"/>
</dbReference>
<comment type="catalytic activity">
    <reaction evidence="7">
        <text>a peptidoglycan chain = a peptidoglycan chain with N-acetyl-1,6-anhydromuramyl-[peptide] at the reducing end + a peptidoglycan chain with N-acetylglucosamine at the non-reducing end.</text>
        <dbReference type="EC" id="4.2.2.29"/>
    </reaction>
</comment>
<dbReference type="NCBIfam" id="TIGR00247">
    <property type="entry name" value="endolytic transglycosylase MltG"/>
    <property type="match status" value="1"/>
</dbReference>
<evidence type="ECO:0000256" key="6">
    <source>
        <dbReference type="ARBA" id="ARBA00023316"/>
    </source>
</evidence>
<protein>
    <recommendedName>
        <fullName evidence="7">Endolytic murein transglycosylase</fullName>
        <ecNumber evidence="7">4.2.2.29</ecNumber>
    </recommendedName>
    <alternativeName>
        <fullName evidence="7">Peptidoglycan lytic transglycosylase</fullName>
    </alternativeName>
    <alternativeName>
        <fullName evidence="7">Peptidoglycan polymerization terminase</fullName>
    </alternativeName>
</protein>
<feature type="region of interest" description="Disordered" evidence="8">
    <location>
        <begin position="146"/>
        <end position="212"/>
    </location>
</feature>
<feature type="site" description="Important for catalytic activity" evidence="7">
    <location>
        <position position="447"/>
    </location>
</feature>
<accession>A0ABS7HW65</accession>
<dbReference type="Proteomes" id="UP000777440">
    <property type="component" value="Unassembled WGS sequence"/>
</dbReference>
<keyword evidence="2 7" id="KW-0812">Transmembrane</keyword>
<feature type="region of interest" description="Disordered" evidence="8">
    <location>
        <begin position="1"/>
        <end position="126"/>
    </location>
</feature>
<comment type="similarity">
    <text evidence="7">Belongs to the transglycosylase MltG family.</text>
</comment>
<feature type="compositionally biased region" description="Low complexity" evidence="8">
    <location>
        <begin position="68"/>
        <end position="89"/>
    </location>
</feature>
<organism evidence="9 10">
    <name type="scientific">Microbacterium ureisolvens</name>
    <dbReference type="NCBI Taxonomy" id="2781186"/>
    <lineage>
        <taxon>Bacteria</taxon>
        <taxon>Bacillati</taxon>
        <taxon>Actinomycetota</taxon>
        <taxon>Actinomycetes</taxon>
        <taxon>Micrococcales</taxon>
        <taxon>Microbacteriaceae</taxon>
        <taxon>Microbacterium</taxon>
    </lineage>
</organism>
<keyword evidence="5 7" id="KW-0456">Lyase</keyword>
<comment type="caution">
    <text evidence="9">The sequence shown here is derived from an EMBL/GenBank/DDBJ whole genome shotgun (WGS) entry which is preliminary data.</text>
</comment>
<evidence type="ECO:0000313" key="9">
    <source>
        <dbReference type="EMBL" id="MBW9108629.1"/>
    </source>
</evidence>
<name>A0ABS7HW65_9MICO</name>
<feature type="transmembrane region" description="Helical" evidence="7">
    <location>
        <begin position="218"/>
        <end position="239"/>
    </location>
</feature>
<dbReference type="PANTHER" id="PTHR30518">
    <property type="entry name" value="ENDOLYTIC MUREIN TRANSGLYCOSYLASE"/>
    <property type="match status" value="1"/>
</dbReference>
<keyword evidence="6 7" id="KW-0961">Cell wall biogenesis/degradation</keyword>
<gene>
    <name evidence="7 9" type="primary">mltG</name>
    <name evidence="9" type="ORF">JNB61_02490</name>
</gene>
<evidence type="ECO:0000256" key="7">
    <source>
        <dbReference type="HAMAP-Rule" id="MF_02065"/>
    </source>
</evidence>
<sequence>MPDSSPDGEAVPRSRRAAREAAARQAATGETPTTPASVAPSAPAAAPGAQPGTWESLITGSTPVSGNAPGATAPGATAPGATAPGATAPASPPAAPAVDQPASGSGFQPVPLRTPRPQTQPIDVEAPVDDDPWIFAAAGASPAMPYSRGGAAPAGAPATAVAAATPAARGTSAPRDEDHERSAPSGSLEDLFSGSASTNDIGHAPPPPNKKRRRIGGWIALGVVLLILGGIAAGGLYVWNTYEDKIREVMGWEEPKDYEAGLANGEAFVTIAQGDTGSPISQSLYDAGVTKTPDAFYDYLITSGQNPTFQPGVYRLQQKMTSEAALAMLLDPANKQEFTAQIPEGFTVEGTLQRISEGTGIPLEELTAAAADPAAYGVPADPAIAAAGGQPLEGWLFPATYTFDPGVTAQSAIQTLVDRTKQSLDAAGVPQERRQEILTTASIIQREARFEVDMQKVARVILNRLDPNNQETFGLLQMDSTAQFGFGELHEGSASTSEEAQYDPNPWNTYVHAGLPIGPIANPGDVAINAAMHPADGPWMYFVTVDMDSGETIFSATYNEHLKYVEQMQQWCSEHPDSGC</sequence>
<dbReference type="EC" id="4.2.2.29" evidence="7"/>
<dbReference type="HAMAP" id="MF_02065">
    <property type="entry name" value="MltG"/>
    <property type="match status" value="1"/>
</dbReference>
<keyword evidence="10" id="KW-1185">Reference proteome</keyword>
<feature type="compositionally biased region" description="Low complexity" evidence="8">
    <location>
        <begin position="148"/>
        <end position="173"/>
    </location>
</feature>
<feature type="compositionally biased region" description="Low complexity" evidence="8">
    <location>
        <begin position="23"/>
        <end position="53"/>
    </location>
</feature>
<reference evidence="9 10" key="1">
    <citation type="journal article" date="2021" name="MBio">
        <title>Poor Competitiveness of Bradyrhizobium in Pigeon Pea Root Colonization in Indian Soils.</title>
        <authorList>
            <person name="Chalasani D."/>
            <person name="Basu A."/>
            <person name="Pullabhotla S.V.S.R.N."/>
            <person name="Jorrin B."/>
            <person name="Neal A.L."/>
            <person name="Poole P.S."/>
            <person name="Podile A.R."/>
            <person name="Tkacz A."/>
        </authorList>
    </citation>
    <scope>NUCLEOTIDE SEQUENCE [LARGE SCALE GENOMIC DNA]</scope>
    <source>
        <strain evidence="9 10">HU12</strain>
    </source>
</reference>
<evidence type="ECO:0000256" key="4">
    <source>
        <dbReference type="ARBA" id="ARBA00023136"/>
    </source>
</evidence>
<keyword evidence="4 7" id="KW-0472">Membrane</keyword>
<comment type="subcellular location">
    <subcellularLocation>
        <location evidence="7">Cell membrane</location>
        <topology evidence="7">Single-pass membrane protein</topology>
    </subcellularLocation>
</comment>
<evidence type="ECO:0000313" key="10">
    <source>
        <dbReference type="Proteomes" id="UP000777440"/>
    </source>
</evidence>
<dbReference type="RefSeq" id="WP_220338648.1">
    <property type="nucleotide sequence ID" value="NZ_JAEUAX010000001.1"/>
</dbReference>
<evidence type="ECO:0000256" key="3">
    <source>
        <dbReference type="ARBA" id="ARBA00022989"/>
    </source>
</evidence>